<evidence type="ECO:0000313" key="2">
    <source>
        <dbReference type="EMBL" id="MBD1364765.1"/>
    </source>
</evidence>
<organism evidence="2 3">
    <name type="scientific">Mucilaginibacter pankratovii</name>
    <dbReference type="NCBI Taxonomy" id="2772110"/>
    <lineage>
        <taxon>Bacteria</taxon>
        <taxon>Pseudomonadati</taxon>
        <taxon>Bacteroidota</taxon>
        <taxon>Sphingobacteriia</taxon>
        <taxon>Sphingobacteriales</taxon>
        <taxon>Sphingobacteriaceae</taxon>
        <taxon>Mucilaginibacter</taxon>
    </lineage>
</organism>
<reference evidence="2 3" key="1">
    <citation type="submission" date="2020-09" db="EMBL/GenBank/DDBJ databases">
        <title>Novel species of Mucilaginibacter isolated from a glacier on the Tibetan Plateau.</title>
        <authorList>
            <person name="Liu Q."/>
            <person name="Xin Y.-H."/>
        </authorList>
    </citation>
    <scope>NUCLEOTIDE SEQUENCE [LARGE SCALE GENOMIC DNA]</scope>
    <source>
        <strain evidence="2 3">ZT4R22</strain>
    </source>
</reference>
<feature type="transmembrane region" description="Helical" evidence="1">
    <location>
        <begin position="38"/>
        <end position="55"/>
    </location>
</feature>
<dbReference type="RefSeq" id="WP_191189427.1">
    <property type="nucleotide sequence ID" value="NZ_JACWMY010000006.1"/>
</dbReference>
<gene>
    <name evidence="2" type="ORF">IDJ77_13170</name>
</gene>
<keyword evidence="1" id="KW-0812">Transmembrane</keyword>
<keyword evidence="3" id="KW-1185">Reference proteome</keyword>
<protein>
    <submittedName>
        <fullName evidence="2">Uncharacterized protein</fullName>
    </submittedName>
</protein>
<name>A0ABR7WR28_9SPHI</name>
<evidence type="ECO:0000256" key="1">
    <source>
        <dbReference type="SAM" id="Phobius"/>
    </source>
</evidence>
<accession>A0ABR7WR28</accession>
<keyword evidence="1" id="KW-1133">Transmembrane helix</keyword>
<sequence length="64" mass="7049">MQVTAITHGLQNIKRVLVSIGKSIVLTAKSRAMALPDISIAICTPFIFLLYANVLQRIEAGYYL</sequence>
<evidence type="ECO:0000313" key="3">
    <source>
        <dbReference type="Proteomes" id="UP000606600"/>
    </source>
</evidence>
<dbReference type="Proteomes" id="UP000606600">
    <property type="component" value="Unassembled WGS sequence"/>
</dbReference>
<dbReference type="EMBL" id="JACWMY010000006">
    <property type="protein sequence ID" value="MBD1364765.1"/>
    <property type="molecule type" value="Genomic_DNA"/>
</dbReference>
<proteinExistence type="predicted"/>
<comment type="caution">
    <text evidence="2">The sequence shown here is derived from an EMBL/GenBank/DDBJ whole genome shotgun (WGS) entry which is preliminary data.</text>
</comment>
<keyword evidence="1" id="KW-0472">Membrane</keyword>